<organism evidence="1 2">
    <name type="scientific">Gossypium schwendimanii</name>
    <name type="common">Cotton</name>
    <dbReference type="NCBI Taxonomy" id="34291"/>
    <lineage>
        <taxon>Eukaryota</taxon>
        <taxon>Viridiplantae</taxon>
        <taxon>Streptophyta</taxon>
        <taxon>Embryophyta</taxon>
        <taxon>Tracheophyta</taxon>
        <taxon>Spermatophyta</taxon>
        <taxon>Magnoliopsida</taxon>
        <taxon>eudicotyledons</taxon>
        <taxon>Gunneridae</taxon>
        <taxon>Pentapetalae</taxon>
        <taxon>rosids</taxon>
        <taxon>malvids</taxon>
        <taxon>Malvales</taxon>
        <taxon>Malvaceae</taxon>
        <taxon>Malvoideae</taxon>
        <taxon>Gossypium</taxon>
    </lineage>
</organism>
<dbReference type="Proteomes" id="UP000593576">
    <property type="component" value="Unassembled WGS sequence"/>
</dbReference>
<dbReference type="EMBL" id="JABFAF010269315">
    <property type="protein sequence ID" value="MBA0877774.1"/>
    <property type="molecule type" value="Genomic_DNA"/>
</dbReference>
<keyword evidence="2" id="KW-1185">Reference proteome</keyword>
<name>A0A7J9N3P1_GOSSC</name>
<dbReference type="OrthoDB" id="996929at2759"/>
<sequence>MHQSDRVLRQFGFRQPIPVALERFWSYYIQMWEDRYDYIPTREPIVIPKLAYVPEYMPWFRIHGKPYLLSIEER</sequence>
<evidence type="ECO:0000313" key="1">
    <source>
        <dbReference type="EMBL" id="MBA0877774.1"/>
    </source>
</evidence>
<evidence type="ECO:0000313" key="2">
    <source>
        <dbReference type="Proteomes" id="UP000593576"/>
    </source>
</evidence>
<comment type="caution">
    <text evidence="1">The sequence shown here is derived from an EMBL/GenBank/DDBJ whole genome shotgun (WGS) entry which is preliminary data.</text>
</comment>
<accession>A0A7J9N3P1</accession>
<proteinExistence type="predicted"/>
<gene>
    <name evidence="1" type="ORF">Goshw_016503</name>
</gene>
<protein>
    <submittedName>
        <fullName evidence="1">Uncharacterized protein</fullName>
    </submittedName>
</protein>
<reference evidence="1 2" key="1">
    <citation type="journal article" date="2019" name="Genome Biol. Evol.">
        <title>Insights into the evolution of the New World diploid cottons (Gossypium, subgenus Houzingenia) based on genome sequencing.</title>
        <authorList>
            <person name="Grover C.E."/>
            <person name="Arick M.A. 2nd"/>
            <person name="Thrash A."/>
            <person name="Conover J.L."/>
            <person name="Sanders W.S."/>
            <person name="Peterson D.G."/>
            <person name="Frelichowski J.E."/>
            <person name="Scheffler J.A."/>
            <person name="Scheffler B.E."/>
            <person name="Wendel J.F."/>
        </authorList>
    </citation>
    <scope>NUCLEOTIDE SEQUENCE [LARGE SCALE GENOMIC DNA]</scope>
    <source>
        <strain evidence="1">1</strain>
        <tissue evidence="1">Leaf</tissue>
    </source>
</reference>
<dbReference type="AlphaFoldDB" id="A0A7J9N3P1"/>